<reference evidence="11 12" key="1">
    <citation type="submission" date="2024-01" db="EMBL/GenBank/DDBJ databases">
        <authorList>
            <person name="Kunselman E."/>
        </authorList>
    </citation>
    <scope>NUCLEOTIDE SEQUENCE [LARGE SCALE GENOMIC DNA]</scope>
    <source>
        <strain evidence="11">2 abalone samples</strain>
    </source>
</reference>
<dbReference type="InterPro" id="IPR004655">
    <property type="entry name" value="FabH"/>
</dbReference>
<dbReference type="Pfam" id="PF08545">
    <property type="entry name" value="ACP_syn_III"/>
    <property type="match status" value="1"/>
</dbReference>
<comment type="subcellular location">
    <subcellularLocation>
        <location evidence="8">Cytoplasm</location>
    </subcellularLocation>
</comment>
<feature type="active site" evidence="8">
    <location>
        <position position="272"/>
    </location>
</feature>
<keyword evidence="7 8" id="KW-0511">Multifunctional enzyme</keyword>
<evidence type="ECO:0000256" key="6">
    <source>
        <dbReference type="ARBA" id="ARBA00023160"/>
    </source>
</evidence>
<evidence type="ECO:0000313" key="12">
    <source>
        <dbReference type="Proteomes" id="UP001314181"/>
    </source>
</evidence>
<dbReference type="EMBL" id="CAWVOK010000034">
    <property type="protein sequence ID" value="CAK8163594.1"/>
    <property type="molecule type" value="Genomic_DNA"/>
</dbReference>
<evidence type="ECO:0000259" key="10">
    <source>
        <dbReference type="Pfam" id="PF08545"/>
    </source>
</evidence>
<comment type="similarity">
    <text evidence="1 8">Belongs to the thiolase-like superfamily. FabH family.</text>
</comment>
<evidence type="ECO:0000256" key="2">
    <source>
        <dbReference type="ARBA" id="ARBA00022516"/>
    </source>
</evidence>
<dbReference type="NCBIfam" id="NF006829">
    <property type="entry name" value="PRK09352.1"/>
    <property type="match status" value="1"/>
</dbReference>
<dbReference type="GO" id="GO:0033818">
    <property type="term" value="F:beta-ketoacyl-acyl-carrier-protein synthase III activity"/>
    <property type="evidence" value="ECO:0007669"/>
    <property type="project" value="UniProtKB-EC"/>
</dbReference>
<evidence type="ECO:0000256" key="3">
    <source>
        <dbReference type="ARBA" id="ARBA00022679"/>
    </source>
</evidence>
<keyword evidence="5 8" id="KW-0443">Lipid metabolism</keyword>
<dbReference type="EC" id="2.3.1.180" evidence="8"/>
<feature type="region of interest" description="ACP-binding" evidence="8">
    <location>
        <begin position="243"/>
        <end position="247"/>
    </location>
</feature>
<accession>A0ABM9N9F5</accession>
<dbReference type="InterPro" id="IPR013751">
    <property type="entry name" value="ACP_syn_III_N"/>
</dbReference>
<evidence type="ECO:0000259" key="9">
    <source>
        <dbReference type="Pfam" id="PF08541"/>
    </source>
</evidence>
<protein>
    <recommendedName>
        <fullName evidence="8">Beta-ketoacyl-[acyl-carrier-protein] synthase III</fullName>
        <shortName evidence="8">Beta-ketoacyl-ACP synthase III</shortName>
        <shortName evidence="8">KAS III</shortName>
        <ecNumber evidence="8">2.3.1.180</ecNumber>
    </recommendedName>
    <alternativeName>
        <fullName evidence="8">3-oxoacyl-[acyl-carrier-protein] synthase 3</fullName>
    </alternativeName>
    <alternativeName>
        <fullName evidence="8">3-oxoacyl-[acyl-carrier-protein] synthase III</fullName>
    </alternativeName>
</protein>
<proteinExistence type="inferred from homology"/>
<dbReference type="SUPFAM" id="SSF53901">
    <property type="entry name" value="Thiolase-like"/>
    <property type="match status" value="1"/>
</dbReference>
<keyword evidence="12" id="KW-1185">Reference proteome</keyword>
<sequence length="315" mass="34074">MSGIKLTGTGSYLPVNRFDNCSKIFKTLETSDEWIVSHTGIKYRHIANAQETTEYMAIEAARSALDSADIVPKDVDLIVVATTTNSGVFPACAVYVQNSLGCTCPAFDVQAVCAGFIFAVSLVVAYINAGIFKNVLVIGSERMSSIIDWNDRTTCVLFGDGAGAVLFQCTKSIDSNFFLDIHSDGALSDILYTPIKNNFVGKLAMNGGAVFRHAVEKLSSSLLDVLDNANKKIEDVDWFVPHQANVRIIDSVRNRVKLPLEKCIVTVAEHANTSAASIPLALDYANKANFFHRGDTIACSAIGGGLSWGSLLFEW</sequence>
<dbReference type="RefSeq" id="WP_338364950.1">
    <property type="nucleotide sequence ID" value="NZ_CAWVOK010000034.1"/>
</dbReference>
<comment type="subunit">
    <text evidence="8">Homodimer.</text>
</comment>
<comment type="pathway">
    <text evidence="8">Lipid metabolism; fatty acid biosynthesis.</text>
</comment>
<dbReference type="InterPro" id="IPR016039">
    <property type="entry name" value="Thiolase-like"/>
</dbReference>
<gene>
    <name evidence="8 11" type="primary">fabH</name>
    <name evidence="11" type="ORF">CAXC1_80052</name>
</gene>
<dbReference type="CDD" id="cd00830">
    <property type="entry name" value="KAS_III"/>
    <property type="match status" value="1"/>
</dbReference>
<keyword evidence="3 8" id="KW-0808">Transferase</keyword>
<keyword evidence="2 8" id="KW-0444">Lipid biosynthesis</keyword>
<evidence type="ECO:0000256" key="1">
    <source>
        <dbReference type="ARBA" id="ARBA00008642"/>
    </source>
</evidence>
<comment type="function">
    <text evidence="8">Catalyzes the condensation reaction of fatty acid synthesis by the addition to an acyl acceptor of two carbons from malonyl-ACP. Catalyzes the first condensation reaction which initiates fatty acid synthesis and may therefore play a role in governing the total rate of fatty acid production. Possesses both acetoacetyl-ACP synthase and acetyl transacylase activities. Its substrate specificity determines the biosynthesis of branched-chain and/or straight-chain of fatty acids.</text>
</comment>
<evidence type="ECO:0000256" key="4">
    <source>
        <dbReference type="ARBA" id="ARBA00022832"/>
    </source>
</evidence>
<comment type="caution">
    <text evidence="11">The sequence shown here is derived from an EMBL/GenBank/DDBJ whole genome shotgun (WGS) entry which is preliminary data.</text>
</comment>
<feature type="domain" description="Beta-ketoacyl-[acyl-carrier-protein] synthase III C-terminal" evidence="9">
    <location>
        <begin position="226"/>
        <end position="315"/>
    </location>
</feature>
<evidence type="ECO:0000313" key="11">
    <source>
        <dbReference type="EMBL" id="CAK8163594.1"/>
    </source>
</evidence>
<dbReference type="InterPro" id="IPR013747">
    <property type="entry name" value="ACP_syn_III_C"/>
</dbReference>
<dbReference type="Gene3D" id="3.40.47.10">
    <property type="match status" value="1"/>
</dbReference>
<dbReference type="PANTHER" id="PTHR43091">
    <property type="entry name" value="3-OXOACYL-[ACYL-CARRIER-PROTEIN] SYNTHASE"/>
    <property type="match status" value="1"/>
</dbReference>
<keyword evidence="8" id="KW-0963">Cytoplasm</keyword>
<evidence type="ECO:0000256" key="7">
    <source>
        <dbReference type="ARBA" id="ARBA00023268"/>
    </source>
</evidence>
<feature type="domain" description="Beta-ketoacyl-[acyl-carrier-protein] synthase III N-terminal" evidence="10">
    <location>
        <begin position="107"/>
        <end position="182"/>
    </location>
</feature>
<comment type="domain">
    <text evidence="8">The last Arg residue of the ACP-binding site is essential for the weak association between ACP/AcpP and FabH.</text>
</comment>
<keyword evidence="8 11" id="KW-0012">Acyltransferase</keyword>
<evidence type="ECO:0000256" key="5">
    <source>
        <dbReference type="ARBA" id="ARBA00023098"/>
    </source>
</evidence>
<name>A0ABM9N9F5_9RICK</name>
<organism evidence="11 12">
    <name type="scientific">Candidatus Xenohaliotis californiensis</name>
    <dbReference type="NCBI Taxonomy" id="84677"/>
    <lineage>
        <taxon>Bacteria</taxon>
        <taxon>Pseudomonadati</taxon>
        <taxon>Pseudomonadota</taxon>
        <taxon>Alphaproteobacteria</taxon>
        <taxon>Rickettsiales</taxon>
        <taxon>Anaplasmataceae</taxon>
        <taxon>Candidatus Xenohaliotis</taxon>
    </lineage>
</organism>
<dbReference type="Proteomes" id="UP001314181">
    <property type="component" value="Unassembled WGS sequence"/>
</dbReference>
<keyword evidence="4 8" id="KW-0276">Fatty acid metabolism</keyword>
<dbReference type="HAMAP" id="MF_01815">
    <property type="entry name" value="FabH"/>
    <property type="match status" value="1"/>
</dbReference>
<dbReference type="PANTHER" id="PTHR43091:SF1">
    <property type="entry name" value="BETA-KETOACYL-[ACYL-CARRIER-PROTEIN] SYNTHASE III, CHLOROPLASTIC"/>
    <property type="match status" value="1"/>
</dbReference>
<comment type="catalytic activity">
    <reaction evidence="8">
        <text>malonyl-[ACP] + acetyl-CoA + H(+) = 3-oxobutanoyl-[ACP] + CO2 + CoA</text>
        <dbReference type="Rhea" id="RHEA:12080"/>
        <dbReference type="Rhea" id="RHEA-COMP:9623"/>
        <dbReference type="Rhea" id="RHEA-COMP:9625"/>
        <dbReference type="ChEBI" id="CHEBI:15378"/>
        <dbReference type="ChEBI" id="CHEBI:16526"/>
        <dbReference type="ChEBI" id="CHEBI:57287"/>
        <dbReference type="ChEBI" id="CHEBI:57288"/>
        <dbReference type="ChEBI" id="CHEBI:78449"/>
        <dbReference type="ChEBI" id="CHEBI:78450"/>
        <dbReference type="EC" id="2.3.1.180"/>
    </reaction>
</comment>
<feature type="active site" evidence="8">
    <location>
        <position position="113"/>
    </location>
</feature>
<dbReference type="Pfam" id="PF08541">
    <property type="entry name" value="ACP_syn_III_C"/>
    <property type="match status" value="1"/>
</dbReference>
<evidence type="ECO:0000256" key="8">
    <source>
        <dbReference type="HAMAP-Rule" id="MF_01815"/>
    </source>
</evidence>
<keyword evidence="6 8" id="KW-0275">Fatty acid biosynthesis</keyword>
<feature type="active site" evidence="8">
    <location>
        <position position="242"/>
    </location>
</feature>
<dbReference type="NCBIfam" id="TIGR00747">
    <property type="entry name" value="fabH"/>
    <property type="match status" value="1"/>
</dbReference>